<accession>A0ABX0VV80</accession>
<evidence type="ECO:0000313" key="2">
    <source>
        <dbReference type="Proteomes" id="UP000709466"/>
    </source>
</evidence>
<name>A0ABX0VV80_9RHOB</name>
<organism evidence="1 2">
    <name type="scientific">Marivivens donghaensis</name>
    <dbReference type="NCBI Taxonomy" id="1699413"/>
    <lineage>
        <taxon>Bacteria</taxon>
        <taxon>Pseudomonadati</taxon>
        <taxon>Pseudomonadota</taxon>
        <taxon>Alphaproteobacteria</taxon>
        <taxon>Rhodobacterales</taxon>
        <taxon>Paracoccaceae</taxon>
        <taxon>Marivivens group</taxon>
        <taxon>Marivivens</taxon>
    </lineage>
</organism>
<dbReference type="RefSeq" id="WP_167636029.1">
    <property type="nucleotide sequence ID" value="NZ_JAATOP010000001.1"/>
</dbReference>
<dbReference type="Proteomes" id="UP000709466">
    <property type="component" value="Unassembled WGS sequence"/>
</dbReference>
<protein>
    <submittedName>
        <fullName evidence="1">Uncharacterized protein</fullName>
    </submittedName>
</protein>
<evidence type="ECO:0000313" key="1">
    <source>
        <dbReference type="EMBL" id="NIY71146.1"/>
    </source>
</evidence>
<dbReference type="EMBL" id="JAATOP010000001">
    <property type="protein sequence ID" value="NIY71146.1"/>
    <property type="molecule type" value="Genomic_DNA"/>
</dbReference>
<comment type="caution">
    <text evidence="1">The sequence shown here is derived from an EMBL/GenBank/DDBJ whole genome shotgun (WGS) entry which is preliminary data.</text>
</comment>
<sequence length="163" mass="17976">MTGSTFLTGTSRDHPLYELLFFFPPSKFCEGDCSLISRLKAFEAKLEQYRQKEAVLPKLPTDSAELFAKAVERLESLLGDPDLVHQANEYMTEFIQHIELRPDTKSLNGLAAEIYIDLGSLLMAGGVEPAIADLFNDKAQLSVRQGALPPRPCGLTPEVFSSA</sequence>
<proteinExistence type="predicted"/>
<reference evidence="1 2" key="1">
    <citation type="submission" date="2020-03" db="EMBL/GenBank/DDBJ databases">
        <title>Bacterial isolates of synthetic phycosphere.</title>
        <authorList>
            <person name="Fu H."/>
            <person name="Moran M.A."/>
        </authorList>
    </citation>
    <scope>NUCLEOTIDE SEQUENCE [LARGE SCALE GENOMIC DNA]</scope>
    <source>
        <strain evidence="1 2">HF1</strain>
    </source>
</reference>
<gene>
    <name evidence="1" type="ORF">HCZ30_01720</name>
</gene>
<keyword evidence="2" id="KW-1185">Reference proteome</keyword>